<evidence type="ECO:0000256" key="3">
    <source>
        <dbReference type="ARBA" id="ARBA00022989"/>
    </source>
</evidence>
<comment type="subcellular location">
    <subcellularLocation>
        <location evidence="1">Membrane</location>
        <topology evidence="1">Multi-pass membrane protein</topology>
    </subcellularLocation>
</comment>
<feature type="transmembrane region" description="Helical" evidence="6">
    <location>
        <begin position="366"/>
        <end position="390"/>
    </location>
</feature>
<dbReference type="Gene3D" id="3.30.750.24">
    <property type="entry name" value="STAS domain"/>
    <property type="match status" value="1"/>
</dbReference>
<evidence type="ECO:0000256" key="1">
    <source>
        <dbReference type="ARBA" id="ARBA00004141"/>
    </source>
</evidence>
<feature type="transmembrane region" description="Helical" evidence="6">
    <location>
        <begin position="465"/>
        <end position="492"/>
    </location>
</feature>
<dbReference type="OrthoDB" id="427213at2759"/>
<feature type="compositionally biased region" description="Polar residues" evidence="5">
    <location>
        <begin position="1"/>
        <end position="10"/>
    </location>
</feature>
<evidence type="ECO:0000256" key="4">
    <source>
        <dbReference type="ARBA" id="ARBA00023136"/>
    </source>
</evidence>
<evidence type="ECO:0000313" key="8">
    <source>
        <dbReference type="EMBL" id="RCI06292.1"/>
    </source>
</evidence>
<feature type="transmembrane region" description="Helical" evidence="6">
    <location>
        <begin position="85"/>
        <end position="105"/>
    </location>
</feature>
<reference evidence="8 9" key="1">
    <citation type="journal article" date="2018" name="G3 (Bethesda)">
        <title>Phylogenetic and Phylogenomic Definition of Rhizopus Species.</title>
        <authorList>
            <person name="Gryganskyi A.P."/>
            <person name="Golan J."/>
            <person name="Dolatabadi S."/>
            <person name="Mondo S."/>
            <person name="Robb S."/>
            <person name="Idnurm A."/>
            <person name="Muszewska A."/>
            <person name="Steczkiewicz K."/>
            <person name="Masonjones S."/>
            <person name="Liao H.L."/>
            <person name="Gajdeczka M.T."/>
            <person name="Anike F."/>
            <person name="Vuek A."/>
            <person name="Anishchenko I.M."/>
            <person name="Voigt K."/>
            <person name="de Hoog G.S."/>
            <person name="Smith M.E."/>
            <person name="Heitman J."/>
            <person name="Vilgalys R."/>
            <person name="Stajich J.E."/>
        </authorList>
    </citation>
    <scope>NUCLEOTIDE SEQUENCE [LARGE SCALE GENOMIC DNA]</scope>
    <source>
        <strain evidence="8 9">LSU 92-RS-03</strain>
    </source>
</reference>
<dbReference type="GO" id="GO:0055085">
    <property type="term" value="P:transmembrane transport"/>
    <property type="evidence" value="ECO:0007669"/>
    <property type="project" value="InterPro"/>
</dbReference>
<feature type="transmembrane region" description="Helical" evidence="6">
    <location>
        <begin position="117"/>
        <end position="134"/>
    </location>
</feature>
<dbReference type="InterPro" id="IPR002645">
    <property type="entry name" value="STAS_dom"/>
</dbReference>
<feature type="transmembrane region" description="Helical" evidence="6">
    <location>
        <begin position="165"/>
        <end position="185"/>
    </location>
</feature>
<dbReference type="InterPro" id="IPR011547">
    <property type="entry name" value="SLC26A/SulP_dom"/>
</dbReference>
<feature type="transmembrane region" description="Helical" evidence="6">
    <location>
        <begin position="242"/>
        <end position="266"/>
    </location>
</feature>
<dbReference type="CDD" id="cd07042">
    <property type="entry name" value="STAS_SulP_like_sulfate_transporter"/>
    <property type="match status" value="1"/>
</dbReference>
<dbReference type="InterPro" id="IPR036513">
    <property type="entry name" value="STAS_dom_sf"/>
</dbReference>
<sequence length="628" mass="69780">MNEYSPSSARSLYLEETDDETLPPNATETNTLLSTEDQIPRYLTTSPLPSAVLTEIPQDRWNRLKTRSKYYLPILYWLPMYSRQLFLGDCLAGITLACLLIPQALSYATALCKLDAIHGLYGIAFPAISYAVFGMSRQMSVGPEATLALLIGSSIAQVNDDIDPLAWSCLMTLFTGLFTLLLGIFRLGFLDSLMSRALLRGFVSGVALVVMVQQAIALLGLVQQAQEWGITEASTTVERLYFLIYHFPMSHRLSAVVSAVSVSFLLVMKKVKTHRWGLFPDVFLLVVASIVLTQKFGWEQQGLAILGKVDSDGIPWPSIPSFPHGKHMKDLLVTSAMISVIGFVESIVIAKVYSSQHNYSMSANRELVALGVANIFSGLFQGIAAFGSVSRSKINDRAGARTQMACLITGLVALLAAVFLLPYFHYLPKAVLSSIIFVAVLSLLYELPEDLEFIFKIGAWRDLGLLLVTFLATCIISLEFGTLLAVTLSLLLTIRETSYPRISIMGRVKGSIDKFKPIRDESVEHLQDVLIVRIEEGLFFANTGQLKDRLRRLEMFGDMSIHPSENPRRNDSLYTIFDVGSMPTIDASAIQILLEIVQAYKARSVKVYFVRLREQPRKLFEKSGLLDI</sequence>
<evidence type="ECO:0000256" key="6">
    <source>
        <dbReference type="SAM" id="Phobius"/>
    </source>
</evidence>
<feature type="transmembrane region" description="Helical" evidence="6">
    <location>
        <begin position="402"/>
        <end position="421"/>
    </location>
</feature>
<feature type="transmembrane region" description="Helical" evidence="6">
    <location>
        <begin position="141"/>
        <end position="159"/>
    </location>
</feature>
<dbReference type="STRING" id="4846.A0A367KWN7"/>
<dbReference type="Pfam" id="PF00916">
    <property type="entry name" value="Sulfate_transp"/>
    <property type="match status" value="1"/>
</dbReference>
<dbReference type="EMBL" id="PJQM01000185">
    <property type="protein sequence ID" value="RCI06292.1"/>
    <property type="molecule type" value="Genomic_DNA"/>
</dbReference>
<keyword evidence="9" id="KW-1185">Reference proteome</keyword>
<feature type="region of interest" description="Disordered" evidence="5">
    <location>
        <begin position="1"/>
        <end position="25"/>
    </location>
</feature>
<feature type="transmembrane region" description="Helical" evidence="6">
    <location>
        <begin position="197"/>
        <end position="222"/>
    </location>
</feature>
<dbReference type="AlphaFoldDB" id="A0A367KWN7"/>
<feature type="transmembrane region" description="Helical" evidence="6">
    <location>
        <begin position="278"/>
        <end position="298"/>
    </location>
</feature>
<keyword evidence="2 6" id="KW-0812">Transmembrane</keyword>
<feature type="domain" description="STAS" evidence="7">
    <location>
        <begin position="519"/>
        <end position="628"/>
    </location>
</feature>
<dbReference type="SUPFAM" id="SSF52091">
    <property type="entry name" value="SpoIIaa-like"/>
    <property type="match status" value="1"/>
</dbReference>
<dbReference type="GO" id="GO:0016020">
    <property type="term" value="C:membrane"/>
    <property type="evidence" value="ECO:0007669"/>
    <property type="project" value="UniProtKB-SubCell"/>
</dbReference>
<dbReference type="Proteomes" id="UP000253551">
    <property type="component" value="Unassembled WGS sequence"/>
</dbReference>
<dbReference type="PROSITE" id="PS50801">
    <property type="entry name" value="STAS"/>
    <property type="match status" value="1"/>
</dbReference>
<evidence type="ECO:0000259" key="7">
    <source>
        <dbReference type="PROSITE" id="PS50801"/>
    </source>
</evidence>
<proteinExistence type="predicted"/>
<dbReference type="Pfam" id="PF01740">
    <property type="entry name" value="STAS"/>
    <property type="match status" value="1"/>
</dbReference>
<comment type="caution">
    <text evidence="8">The sequence shown here is derived from an EMBL/GenBank/DDBJ whole genome shotgun (WGS) entry which is preliminary data.</text>
</comment>
<name>A0A367KWN7_RHIST</name>
<organism evidence="8 9">
    <name type="scientific">Rhizopus stolonifer</name>
    <name type="common">Rhizopus nigricans</name>
    <dbReference type="NCBI Taxonomy" id="4846"/>
    <lineage>
        <taxon>Eukaryota</taxon>
        <taxon>Fungi</taxon>
        <taxon>Fungi incertae sedis</taxon>
        <taxon>Mucoromycota</taxon>
        <taxon>Mucoromycotina</taxon>
        <taxon>Mucoromycetes</taxon>
        <taxon>Mucorales</taxon>
        <taxon>Mucorineae</taxon>
        <taxon>Rhizopodaceae</taxon>
        <taxon>Rhizopus</taxon>
    </lineage>
</organism>
<evidence type="ECO:0000256" key="2">
    <source>
        <dbReference type="ARBA" id="ARBA00022692"/>
    </source>
</evidence>
<keyword evidence="3 6" id="KW-1133">Transmembrane helix</keyword>
<feature type="transmembrane region" description="Helical" evidence="6">
    <location>
        <begin position="331"/>
        <end position="354"/>
    </location>
</feature>
<evidence type="ECO:0000256" key="5">
    <source>
        <dbReference type="SAM" id="MobiDB-lite"/>
    </source>
</evidence>
<dbReference type="PANTHER" id="PTHR11814">
    <property type="entry name" value="SULFATE TRANSPORTER"/>
    <property type="match status" value="1"/>
</dbReference>
<keyword evidence="4 6" id="KW-0472">Membrane</keyword>
<gene>
    <name evidence="8" type="ORF">CU098_012522</name>
</gene>
<evidence type="ECO:0000313" key="9">
    <source>
        <dbReference type="Proteomes" id="UP000253551"/>
    </source>
</evidence>
<dbReference type="InterPro" id="IPR001902">
    <property type="entry name" value="SLC26A/SulP_fam"/>
</dbReference>
<feature type="transmembrane region" description="Helical" evidence="6">
    <location>
        <begin position="426"/>
        <end position="445"/>
    </location>
</feature>
<accession>A0A367KWN7</accession>
<protein>
    <recommendedName>
        <fullName evidence="7">STAS domain-containing protein</fullName>
    </recommendedName>
</protein>